<dbReference type="RefSeq" id="WP_006009186.1">
    <property type="nucleotide sequence ID" value="NZ_DS996361.1"/>
</dbReference>
<dbReference type="OrthoDB" id="5672604at2"/>
<dbReference type="HOGENOM" id="CLU_055994_0_0_7"/>
<sequence length="331" mass="38866">MKQHYSVLTYDYTDKSIYSNKNNFYNPNISLFNIGDYIQSLAAEQYLPYVSKYIDRDGFVYESVDTNIIMNGWYYIYDGNRFIPENFNALLLSIYIKNPESVPASFLNSIKRLQPIGCRDIATRNFFQSKGIDAYFSSCLTTTLGRTYKKDVDRKGIIFCDFPFYEFTENKNIKSNIKLFLSNFINRYEFFSRHNKISSHVEQIIKHYPENIEYTRHMYSCNINHHDRFAIAKRLLNKYASAELVLTTRIHCALPCLSLGTPVILLVPNYDKERYSGLSEFFNIIGFDNNSDFIYDVATENNKVTNKNTHIEKANQLECRCVDFIHKCMQE</sequence>
<reference evidence="2 3" key="2">
    <citation type="submission" date="2008-10" db="EMBL/GenBank/DDBJ databases">
        <authorList>
            <person name="Fulton L."/>
            <person name="Clifton S."/>
            <person name="Fulton B."/>
            <person name="Xu J."/>
            <person name="Minx P."/>
            <person name="Pepin K.H."/>
            <person name="Johnson M."/>
            <person name="Bhonagiri V."/>
            <person name="Nash W.E."/>
            <person name="Mardis E.R."/>
            <person name="Wilson R.K."/>
        </authorList>
    </citation>
    <scope>NUCLEOTIDE SEQUENCE [LARGE SCALE GENOMIC DNA]</scope>
    <source>
        <strain evidence="2 3">ATCC 29098</strain>
    </source>
</reference>
<evidence type="ECO:0000313" key="2">
    <source>
        <dbReference type="EMBL" id="EEB32127.1"/>
    </source>
</evidence>
<name>B6WY71_9BACT</name>
<gene>
    <name evidence="2" type="ORF">DESPIG_03047</name>
</gene>
<comment type="caution">
    <text evidence="2">The sequence shown here is derived from an EMBL/GenBank/DDBJ whole genome shotgun (WGS) entry which is preliminary data.</text>
</comment>
<protein>
    <recommendedName>
        <fullName evidence="1">Polysaccharide pyruvyl transferase domain-containing protein</fullName>
    </recommendedName>
</protein>
<feature type="domain" description="Polysaccharide pyruvyl transferase" evidence="1">
    <location>
        <begin position="33"/>
        <end position="267"/>
    </location>
</feature>
<dbReference type="Proteomes" id="UP000003676">
    <property type="component" value="Unassembled WGS sequence"/>
</dbReference>
<dbReference type="Pfam" id="PF04230">
    <property type="entry name" value="PS_pyruv_trans"/>
    <property type="match status" value="1"/>
</dbReference>
<dbReference type="AlphaFoldDB" id="B6WY71"/>
<dbReference type="eggNOG" id="COG3774">
    <property type="taxonomic scope" value="Bacteria"/>
</dbReference>
<evidence type="ECO:0000313" key="3">
    <source>
        <dbReference type="Proteomes" id="UP000003676"/>
    </source>
</evidence>
<proteinExistence type="predicted"/>
<dbReference type="InterPro" id="IPR007345">
    <property type="entry name" value="Polysacch_pyruvyl_Trfase"/>
</dbReference>
<reference evidence="2 3" key="1">
    <citation type="submission" date="2008-10" db="EMBL/GenBank/DDBJ databases">
        <title>Draft genome sequence of Desulvovibrio piger (ATCC 29098).</title>
        <authorList>
            <person name="Sudarsanam P."/>
            <person name="Ley R."/>
            <person name="Guruge J."/>
            <person name="Turnbaugh P.J."/>
            <person name="Mahowald M."/>
            <person name="Liep D."/>
            <person name="Gordon J."/>
        </authorList>
    </citation>
    <scope>NUCLEOTIDE SEQUENCE [LARGE SCALE GENOMIC DNA]</scope>
    <source>
        <strain evidence="2 3">ATCC 29098</strain>
    </source>
</reference>
<organism evidence="2 3">
    <name type="scientific">Desulfovibrio piger ATCC 29098</name>
    <dbReference type="NCBI Taxonomy" id="411464"/>
    <lineage>
        <taxon>Bacteria</taxon>
        <taxon>Pseudomonadati</taxon>
        <taxon>Thermodesulfobacteriota</taxon>
        <taxon>Desulfovibrionia</taxon>
        <taxon>Desulfovibrionales</taxon>
        <taxon>Desulfovibrionaceae</taxon>
        <taxon>Desulfovibrio</taxon>
    </lineage>
</organism>
<evidence type="ECO:0000259" key="1">
    <source>
        <dbReference type="Pfam" id="PF04230"/>
    </source>
</evidence>
<dbReference type="EMBL" id="ABXU01000088">
    <property type="protein sequence ID" value="EEB32127.1"/>
    <property type="molecule type" value="Genomic_DNA"/>
</dbReference>
<accession>B6WY71</accession>